<organism evidence="1 2">
    <name type="scientific">Streptomyces phage Amela</name>
    <dbReference type="NCBI Taxonomy" id="1673877"/>
    <lineage>
        <taxon>Viruses</taxon>
        <taxon>Duplodnaviria</taxon>
        <taxon>Heunggongvirae</taxon>
        <taxon>Uroviricota</taxon>
        <taxon>Caudoviricetes</taxon>
        <taxon>Arquatrovirinae</taxon>
        <taxon>Camvirus</taxon>
        <taxon>Camvirus amela</taxon>
    </lineage>
</organism>
<dbReference type="KEGG" id="vg:26634875"/>
<gene>
    <name evidence="1" type="ORF">SEA_AMELA_66</name>
</gene>
<keyword evidence="2" id="KW-1185">Reference proteome</keyword>
<reference evidence="1 2" key="1">
    <citation type="journal article" date="2016" name="Genome Announc.">
        <title>Genome Sequences of Streptomyces Phages Amela and Verse.</title>
        <authorList>
            <person name="Layton S.R."/>
            <person name="Hemenway R.M."/>
            <person name="Munyoki C.M."/>
            <person name="Barnes E.B."/>
            <person name="Barnett S.E."/>
            <person name="Bond A.M."/>
            <person name="Narvaez J.M."/>
            <person name="Sirisakd C.D."/>
            <person name="Smith B.R."/>
            <person name="Swain J."/>
            <person name="Syed O."/>
            <person name="Bowman C.A."/>
            <person name="Russell D.A."/>
            <person name="Bhuiyan S."/>
            <person name="Donegan-Quick R."/>
            <person name="Benjamin R.C."/>
            <person name="Hughes L.E."/>
        </authorList>
    </citation>
    <scope>NUCLEOTIDE SEQUENCE [LARGE SCALE GENOMIC DNA]</scope>
</reference>
<dbReference type="RefSeq" id="YP_009208344.1">
    <property type="nucleotide sequence ID" value="NC_028904.1"/>
</dbReference>
<dbReference type="OrthoDB" id="37932at10239"/>
<protein>
    <submittedName>
        <fullName evidence="1">Uncharacterized protein</fullName>
    </submittedName>
</protein>
<dbReference type="EMBL" id="KT186228">
    <property type="protein sequence ID" value="AKY03821.1"/>
    <property type="molecule type" value="Genomic_DNA"/>
</dbReference>
<accession>A0A0K1Y9P3</accession>
<proteinExistence type="predicted"/>
<name>A0A0K1Y9P3_9CAUD</name>
<evidence type="ECO:0000313" key="1">
    <source>
        <dbReference type="EMBL" id="AKY03821.1"/>
    </source>
</evidence>
<dbReference type="GeneID" id="26634875"/>
<dbReference type="Proteomes" id="UP000204170">
    <property type="component" value="Segment"/>
</dbReference>
<evidence type="ECO:0000313" key="2">
    <source>
        <dbReference type="Proteomes" id="UP000204170"/>
    </source>
</evidence>
<sequence>MDHAEIAARNPEAAARVVLRAHELGGDVLNAWEVFADGVGYRLASEHLRATTDQADLIARQHNLVGYQL</sequence>